<dbReference type="InterPro" id="IPR029045">
    <property type="entry name" value="ClpP/crotonase-like_dom_sf"/>
</dbReference>
<dbReference type="Proteomes" id="UP000037178">
    <property type="component" value="Unassembled WGS sequence"/>
</dbReference>
<comment type="similarity">
    <text evidence="1 3">Belongs to the enoyl-CoA hydratase/isomerase family.</text>
</comment>
<dbReference type="Gene3D" id="1.10.12.10">
    <property type="entry name" value="Lyase 2-enoyl-coa Hydratase, Chain A, domain 2"/>
    <property type="match status" value="1"/>
</dbReference>
<dbReference type="Gene3D" id="3.90.226.10">
    <property type="entry name" value="2-enoyl-CoA Hydratase, Chain A, domain 1"/>
    <property type="match status" value="1"/>
</dbReference>
<evidence type="ECO:0000313" key="5">
    <source>
        <dbReference type="Proteomes" id="UP000037178"/>
    </source>
</evidence>
<dbReference type="InterPro" id="IPR001753">
    <property type="entry name" value="Enoyl-CoA_hydra/iso"/>
</dbReference>
<gene>
    <name evidence="4" type="ORF">AIOL_001587</name>
</gene>
<dbReference type="RefSeq" id="WP_049642490.1">
    <property type="nucleotide sequence ID" value="NZ_LFTY01000002.1"/>
</dbReference>
<evidence type="ECO:0000256" key="2">
    <source>
        <dbReference type="ARBA" id="ARBA00023239"/>
    </source>
</evidence>
<name>A0A0J9GT26_9RHOB</name>
<dbReference type="CDD" id="cd06558">
    <property type="entry name" value="crotonase-like"/>
    <property type="match status" value="1"/>
</dbReference>
<dbReference type="PANTHER" id="PTHR43459:SF1">
    <property type="entry name" value="EG:BACN32G11.4 PROTEIN"/>
    <property type="match status" value="1"/>
</dbReference>
<dbReference type="STRING" id="1675527.AIOL_001587"/>
<dbReference type="PANTHER" id="PTHR43459">
    <property type="entry name" value="ENOYL-COA HYDRATASE"/>
    <property type="match status" value="1"/>
</dbReference>
<dbReference type="InterPro" id="IPR014748">
    <property type="entry name" value="Enoyl-CoA_hydra_C"/>
</dbReference>
<dbReference type="InterPro" id="IPR018376">
    <property type="entry name" value="Enoyl-CoA_hyd/isom_CS"/>
</dbReference>
<dbReference type="PATRIC" id="fig|1675527.3.peg.1681"/>
<dbReference type="PROSITE" id="PS00166">
    <property type="entry name" value="ENOYL_COA_HYDRATASE"/>
    <property type="match status" value="1"/>
</dbReference>
<accession>A0A0J9GT26</accession>
<dbReference type="GO" id="GO:0004300">
    <property type="term" value="F:enoyl-CoA hydratase activity"/>
    <property type="evidence" value="ECO:0007669"/>
    <property type="project" value="UniProtKB-EC"/>
</dbReference>
<dbReference type="FunFam" id="1.10.12.10:FF:000001">
    <property type="entry name" value="Probable enoyl-CoA hydratase, mitochondrial"/>
    <property type="match status" value="1"/>
</dbReference>
<reference evidence="4 5" key="1">
    <citation type="submission" date="2015-06" db="EMBL/GenBank/DDBJ databases">
        <title>Draft genome sequence of an Alphaproteobacteria species associated to the Mediterranean sponge Oscarella lobularis.</title>
        <authorList>
            <person name="Jourda C."/>
            <person name="Santini S."/>
            <person name="Claverie J.-M."/>
        </authorList>
    </citation>
    <scope>NUCLEOTIDE SEQUENCE [LARGE SCALE GENOMIC DNA]</scope>
    <source>
        <strain evidence="4">IGS</strain>
    </source>
</reference>
<dbReference type="OrthoDB" id="5730382at2"/>
<keyword evidence="2 4" id="KW-0456">Lyase</keyword>
<dbReference type="EC" id="4.2.1.17" evidence="4"/>
<proteinExistence type="inferred from homology"/>
<keyword evidence="5" id="KW-1185">Reference proteome</keyword>
<sequence length="258" mass="27637">MHYETIEVTNADGAATIRLNRPDVMNALNTQMRAELLHAVKESGKSARVVVLTGKGRAFCSGQDLGDRANAAQVDLERTLRDEYEPLLRAIYDCPVPTISAVNGAAAGAGANIALAADVVIASESAKFLQAFARIGLIPDAGGTYWLPRQMGFAKAMGAALFAEPITARQAEAWGMIWEAIPDAEFEAHWQARAAALAHGPTVAYASAKQAIRGTYGNSLDEQLELEAKLQGQCGKTRDFKEGVTAFLDKRAPSYEGR</sequence>
<evidence type="ECO:0000313" key="4">
    <source>
        <dbReference type="EMBL" id="KMW56633.1"/>
    </source>
</evidence>
<organism evidence="4 5">
    <name type="scientific">Candidatus Rhodobacter oscarellae</name>
    <dbReference type="NCBI Taxonomy" id="1675527"/>
    <lineage>
        <taxon>Bacteria</taxon>
        <taxon>Pseudomonadati</taxon>
        <taxon>Pseudomonadota</taxon>
        <taxon>Alphaproteobacteria</taxon>
        <taxon>Rhodobacterales</taxon>
        <taxon>Rhodobacter group</taxon>
        <taxon>Rhodobacter</taxon>
    </lineage>
</organism>
<protein>
    <submittedName>
        <fullName evidence="4">Enoyl-CoA hydratase</fullName>
        <ecNumber evidence="4">4.2.1.17</ecNumber>
    </submittedName>
</protein>
<dbReference type="SUPFAM" id="SSF52096">
    <property type="entry name" value="ClpP/crotonase"/>
    <property type="match status" value="1"/>
</dbReference>
<dbReference type="AlphaFoldDB" id="A0A0J9GT26"/>
<evidence type="ECO:0000256" key="3">
    <source>
        <dbReference type="RuleBase" id="RU003707"/>
    </source>
</evidence>
<evidence type="ECO:0000256" key="1">
    <source>
        <dbReference type="ARBA" id="ARBA00005254"/>
    </source>
</evidence>
<comment type="caution">
    <text evidence="4">The sequence shown here is derived from an EMBL/GenBank/DDBJ whole genome shotgun (WGS) entry which is preliminary data.</text>
</comment>
<dbReference type="Pfam" id="PF00378">
    <property type="entry name" value="ECH_1"/>
    <property type="match status" value="1"/>
</dbReference>
<dbReference type="EMBL" id="LFTY01000002">
    <property type="protein sequence ID" value="KMW56633.1"/>
    <property type="molecule type" value="Genomic_DNA"/>
</dbReference>